<reference evidence="1 2" key="2">
    <citation type="submission" date="2013-09" db="EMBL/GenBank/DDBJ databases">
        <title>Whole genome comparison of six Crocosphaera watsonii strains with differing phenotypes.</title>
        <authorList>
            <person name="Bench S.R."/>
            <person name="Heller P."/>
            <person name="Frank I."/>
            <person name="Arciniega M."/>
            <person name="Shilova I.N."/>
            <person name="Zehr J.P."/>
        </authorList>
    </citation>
    <scope>NUCLEOTIDE SEQUENCE [LARGE SCALE GENOMIC DNA]</scope>
    <source>
        <strain evidence="1 2">WH 8502</strain>
    </source>
</reference>
<accession>T2ID56</accession>
<name>T2ID56_CROWT</name>
<comment type="caution">
    <text evidence="1">The sequence shown here is derived from an EMBL/GenBank/DDBJ whole genome shotgun (WGS) entry which is preliminary data.</text>
</comment>
<gene>
    <name evidence="1" type="ORF">CWATWH8502_2863</name>
</gene>
<dbReference type="AlphaFoldDB" id="T2ID56"/>
<protein>
    <submittedName>
        <fullName evidence="1">Uncharacterized protein</fullName>
    </submittedName>
</protein>
<dbReference type="RefSeq" id="WP_021830311.1">
    <property type="nucleotide sequence ID" value="NZ_CAQK01000347.1"/>
</dbReference>
<evidence type="ECO:0000313" key="1">
    <source>
        <dbReference type="EMBL" id="CCQ50752.1"/>
    </source>
</evidence>
<proteinExistence type="predicted"/>
<organism evidence="1 2">
    <name type="scientific">Crocosphaera watsonii WH 8502</name>
    <dbReference type="NCBI Taxonomy" id="423474"/>
    <lineage>
        <taxon>Bacteria</taxon>
        <taxon>Bacillati</taxon>
        <taxon>Cyanobacteriota</taxon>
        <taxon>Cyanophyceae</taxon>
        <taxon>Oscillatoriophycideae</taxon>
        <taxon>Chroococcales</taxon>
        <taxon>Aphanothecaceae</taxon>
        <taxon>Crocosphaera</taxon>
    </lineage>
</organism>
<dbReference type="Proteomes" id="UP000018348">
    <property type="component" value="Unassembled WGS sequence"/>
</dbReference>
<evidence type="ECO:0000313" key="2">
    <source>
        <dbReference type="Proteomes" id="UP000018348"/>
    </source>
</evidence>
<dbReference type="EMBL" id="CAQK01000347">
    <property type="protein sequence ID" value="CCQ50752.1"/>
    <property type="molecule type" value="Genomic_DNA"/>
</dbReference>
<reference evidence="1 2" key="1">
    <citation type="submission" date="2013-01" db="EMBL/GenBank/DDBJ databases">
        <authorList>
            <person name="Bench S."/>
        </authorList>
    </citation>
    <scope>NUCLEOTIDE SEQUENCE [LARGE SCALE GENOMIC DNA]</scope>
    <source>
        <strain evidence="1 2">WH 8502</strain>
    </source>
</reference>
<sequence length="52" mass="5826">MDREPIYYLTAIAKKIKAIATKIRGSVCSGIPKAVRGGFPRTRFTKEFGFSF</sequence>